<sequence>MSGLPPAKRERISISTSQYKPYLSTKSYN</sequence>
<organism evidence="2">
    <name type="scientific">Siphoviridae sp. ctB3v5</name>
    <dbReference type="NCBI Taxonomy" id="2826186"/>
    <lineage>
        <taxon>Viruses</taxon>
        <taxon>Duplodnaviria</taxon>
        <taxon>Heunggongvirae</taxon>
        <taxon>Uroviricota</taxon>
        <taxon>Caudoviricetes</taxon>
    </lineage>
</organism>
<feature type="compositionally biased region" description="Polar residues" evidence="1">
    <location>
        <begin position="13"/>
        <end position="29"/>
    </location>
</feature>
<feature type="region of interest" description="Disordered" evidence="1">
    <location>
        <begin position="1"/>
        <end position="29"/>
    </location>
</feature>
<evidence type="ECO:0000313" key="2">
    <source>
        <dbReference type="EMBL" id="DAD78722.1"/>
    </source>
</evidence>
<protein>
    <submittedName>
        <fullName evidence="2">Uncharacterized protein</fullName>
    </submittedName>
</protein>
<accession>A0A8S5M907</accession>
<dbReference type="EMBL" id="BK014849">
    <property type="protein sequence ID" value="DAD78722.1"/>
    <property type="molecule type" value="Genomic_DNA"/>
</dbReference>
<proteinExistence type="predicted"/>
<name>A0A8S5M907_9CAUD</name>
<reference evidence="2" key="1">
    <citation type="journal article" date="2021" name="Proc. Natl. Acad. Sci. U.S.A.">
        <title>A Catalog of Tens of Thousands of Viruses from Human Metagenomes Reveals Hidden Associations with Chronic Diseases.</title>
        <authorList>
            <person name="Tisza M.J."/>
            <person name="Buck C.B."/>
        </authorList>
    </citation>
    <scope>NUCLEOTIDE SEQUENCE</scope>
    <source>
        <strain evidence="2">CtB3v5</strain>
    </source>
</reference>
<evidence type="ECO:0000256" key="1">
    <source>
        <dbReference type="SAM" id="MobiDB-lite"/>
    </source>
</evidence>